<dbReference type="AlphaFoldDB" id="Q0RIH4"/>
<dbReference type="EMBL" id="CT573213">
    <property type="protein sequence ID" value="CAJ62695.1"/>
    <property type="molecule type" value="Genomic_DNA"/>
</dbReference>
<sequence>MTDDGGAGDAEPIARPSRARLLSLLPFLAAGMAASVLRALHKEGTIGDWWFLAGLGIALVALVAGLVVLKFPEGVVVRNGNLTLVDWRGRETTVPCDDVRLASLVRVQQTATSGPHTRIIVERVSSAPPVMMISAALNRERTRRLLERKGLPVRVVARTARVAQLPASFPGLHLGLSDRRPFLVAFLVTAAIAVVLVAILTPLVVFR</sequence>
<proteinExistence type="predicted"/>
<accession>Q0RIH4</accession>
<evidence type="ECO:0000256" key="1">
    <source>
        <dbReference type="SAM" id="Phobius"/>
    </source>
</evidence>
<dbReference type="Proteomes" id="UP000000657">
    <property type="component" value="Chromosome"/>
</dbReference>
<keyword evidence="1" id="KW-0472">Membrane</keyword>
<name>Q0RIH4_FRAAA</name>
<dbReference type="HOGENOM" id="CLU_1324777_0_0_11"/>
<evidence type="ECO:0000313" key="3">
    <source>
        <dbReference type="Proteomes" id="UP000000657"/>
    </source>
</evidence>
<keyword evidence="1" id="KW-1133">Transmembrane helix</keyword>
<feature type="transmembrane region" description="Helical" evidence="1">
    <location>
        <begin position="182"/>
        <end position="206"/>
    </location>
</feature>
<protein>
    <submittedName>
        <fullName evidence="2">Hypothetical membrane protein</fullName>
    </submittedName>
</protein>
<organism evidence="2 3">
    <name type="scientific">Frankia alni (strain DSM 45986 / CECT 9034 / ACN14a)</name>
    <dbReference type="NCBI Taxonomy" id="326424"/>
    <lineage>
        <taxon>Bacteria</taxon>
        <taxon>Bacillati</taxon>
        <taxon>Actinomycetota</taxon>
        <taxon>Actinomycetes</taxon>
        <taxon>Frankiales</taxon>
        <taxon>Frankiaceae</taxon>
        <taxon>Frankia</taxon>
    </lineage>
</organism>
<feature type="transmembrane region" description="Helical" evidence="1">
    <location>
        <begin position="21"/>
        <end position="37"/>
    </location>
</feature>
<feature type="transmembrane region" description="Helical" evidence="1">
    <location>
        <begin position="49"/>
        <end position="69"/>
    </location>
</feature>
<keyword evidence="1" id="KW-0812">Transmembrane</keyword>
<dbReference type="RefSeq" id="WP_011605183.1">
    <property type="nucleotide sequence ID" value="NC_008278.1"/>
</dbReference>
<keyword evidence="3" id="KW-1185">Reference proteome</keyword>
<evidence type="ECO:0000313" key="2">
    <source>
        <dbReference type="EMBL" id="CAJ62695.1"/>
    </source>
</evidence>
<reference evidence="2 3" key="1">
    <citation type="journal article" date="2007" name="Genome Res.">
        <title>Genome characteristics of facultatively symbiotic Frankia sp. strains reflect host range and host plant biogeography.</title>
        <authorList>
            <person name="Normand P."/>
            <person name="Lapierre P."/>
            <person name="Tisa L.S."/>
            <person name="Gogarten J.P."/>
            <person name="Alloisio N."/>
            <person name="Bagnarol E."/>
            <person name="Bassi C.A."/>
            <person name="Berry A.M."/>
            <person name="Bickhart D.M."/>
            <person name="Choisne N."/>
            <person name="Couloux A."/>
            <person name="Cournoyer B."/>
            <person name="Cruveiller S."/>
            <person name="Daubin V."/>
            <person name="Demange N."/>
            <person name="Francino M.P."/>
            <person name="Goltsman E."/>
            <person name="Huang Y."/>
            <person name="Kopp O.R."/>
            <person name="Labarre L."/>
            <person name="Lapidus A."/>
            <person name="Lavire C."/>
            <person name="Marechal J."/>
            <person name="Martinez M."/>
            <person name="Mastronunzio J.E."/>
            <person name="Mullin B.C."/>
            <person name="Niemann J."/>
            <person name="Pujic P."/>
            <person name="Rawnsley T."/>
            <person name="Rouy Z."/>
            <person name="Schenowitz C."/>
            <person name="Sellstedt A."/>
            <person name="Tavares F."/>
            <person name="Tomkins J.P."/>
            <person name="Vallenet D."/>
            <person name="Valverde C."/>
            <person name="Wall L.G."/>
            <person name="Wang Y."/>
            <person name="Medigue C."/>
            <person name="Benson D.R."/>
        </authorList>
    </citation>
    <scope>NUCLEOTIDE SEQUENCE [LARGE SCALE GENOMIC DNA]</scope>
    <source>
        <strain evidence="3">DSM 45986 / CECT 9034 / ACN14a</strain>
    </source>
</reference>
<gene>
    <name evidence="2" type="ordered locus">FRAAL4053</name>
</gene>
<dbReference type="KEGG" id="fal:FRAAL4053"/>